<reference evidence="3" key="1">
    <citation type="submission" date="2024-02" db="EMBL/GenBank/DDBJ databases">
        <authorList>
            <consortium name="ELIXIR-Norway"/>
            <consortium name="Elixir Norway"/>
        </authorList>
    </citation>
    <scope>NUCLEOTIDE SEQUENCE</scope>
</reference>
<dbReference type="PROSITE" id="PS50076">
    <property type="entry name" value="DNAJ_2"/>
    <property type="match status" value="1"/>
</dbReference>
<gene>
    <name evidence="3" type="ORF">CSSPTR1EN2_LOCUS3931</name>
</gene>
<dbReference type="SUPFAM" id="SSF46565">
    <property type="entry name" value="Chaperone J-domain"/>
    <property type="match status" value="1"/>
</dbReference>
<evidence type="ECO:0000313" key="4">
    <source>
        <dbReference type="Proteomes" id="UP001497512"/>
    </source>
</evidence>
<dbReference type="InterPro" id="IPR036869">
    <property type="entry name" value="J_dom_sf"/>
</dbReference>
<keyword evidence="4" id="KW-1185">Reference proteome</keyword>
<dbReference type="Pfam" id="PF00226">
    <property type="entry name" value="DnaJ"/>
    <property type="match status" value="1"/>
</dbReference>
<dbReference type="InterPro" id="IPR052276">
    <property type="entry name" value="Diphthamide-biosynth_chaperone"/>
</dbReference>
<dbReference type="PANTHER" id="PTHR44240">
    <property type="entry name" value="DNAJ DOMAIN (PROKARYOTIC HEAT SHOCK PROTEIN)-RELATED"/>
    <property type="match status" value="1"/>
</dbReference>
<dbReference type="EMBL" id="OZ019903">
    <property type="protein sequence ID" value="CAK9197351.1"/>
    <property type="molecule type" value="Genomic_DNA"/>
</dbReference>
<dbReference type="Proteomes" id="UP001497512">
    <property type="component" value="Chromosome 11"/>
</dbReference>
<dbReference type="SMART" id="SM00271">
    <property type="entry name" value="DnaJ"/>
    <property type="match status" value="1"/>
</dbReference>
<protein>
    <recommendedName>
        <fullName evidence="2">J domain-containing protein</fullName>
    </recommendedName>
</protein>
<evidence type="ECO:0000313" key="3">
    <source>
        <dbReference type="EMBL" id="CAK9197351.1"/>
    </source>
</evidence>
<keyword evidence="1" id="KW-1133">Transmembrane helix</keyword>
<organism evidence="3 4">
    <name type="scientific">Sphagnum troendelagicum</name>
    <dbReference type="NCBI Taxonomy" id="128251"/>
    <lineage>
        <taxon>Eukaryota</taxon>
        <taxon>Viridiplantae</taxon>
        <taxon>Streptophyta</taxon>
        <taxon>Embryophyta</taxon>
        <taxon>Bryophyta</taxon>
        <taxon>Sphagnophytina</taxon>
        <taxon>Sphagnopsida</taxon>
        <taxon>Sphagnales</taxon>
        <taxon>Sphagnaceae</taxon>
        <taxon>Sphagnum</taxon>
    </lineage>
</organism>
<feature type="domain" description="J" evidence="2">
    <location>
        <begin position="49"/>
        <end position="103"/>
    </location>
</feature>
<dbReference type="InterPro" id="IPR001623">
    <property type="entry name" value="DnaJ_domain"/>
</dbReference>
<evidence type="ECO:0000259" key="2">
    <source>
        <dbReference type="PROSITE" id="PS50076"/>
    </source>
</evidence>
<feature type="transmembrane region" description="Helical" evidence="1">
    <location>
        <begin position="133"/>
        <end position="153"/>
    </location>
</feature>
<sequence>MKLLRDIKSLWQGLELQSSMREHIFQPCRNYGSTDHSGQQAQNPMTVASAYKELGLSTDASIEDVKAAYRRLALKCHPDLQRKDGTEFLRISTAYQKILNKRLVNSVPGGTARSQSPYVRAYPGPVRVNQTAVTVWGLGLATGCVLFGAILLWGRMEIAHGSYAMKGPSRVVEPSPNAVKRERIAALLLQKSKRQQEDEK</sequence>
<dbReference type="PRINTS" id="PR00625">
    <property type="entry name" value="JDOMAIN"/>
</dbReference>
<accession>A0ABP0TID0</accession>
<name>A0ABP0TID0_9BRYO</name>
<dbReference type="Gene3D" id="1.10.287.110">
    <property type="entry name" value="DnaJ domain"/>
    <property type="match status" value="1"/>
</dbReference>
<keyword evidence="1" id="KW-0472">Membrane</keyword>
<keyword evidence="1" id="KW-0812">Transmembrane</keyword>
<dbReference type="CDD" id="cd06257">
    <property type="entry name" value="DnaJ"/>
    <property type="match status" value="1"/>
</dbReference>
<dbReference type="PANTHER" id="PTHR44240:SF10">
    <property type="entry name" value="J DOMAIN-CONTAINING PROTEIN"/>
    <property type="match status" value="1"/>
</dbReference>
<evidence type="ECO:0000256" key="1">
    <source>
        <dbReference type="SAM" id="Phobius"/>
    </source>
</evidence>
<proteinExistence type="predicted"/>